<reference evidence="4" key="1">
    <citation type="journal article" date="2019" name="Int. J. Syst. Evol. Microbiol.">
        <title>The Global Catalogue of Microorganisms (GCM) 10K type strain sequencing project: providing services to taxonomists for standard genome sequencing and annotation.</title>
        <authorList>
            <consortium name="The Broad Institute Genomics Platform"/>
            <consortium name="The Broad Institute Genome Sequencing Center for Infectious Disease"/>
            <person name="Wu L."/>
            <person name="Ma J."/>
        </authorList>
    </citation>
    <scope>NUCLEOTIDE SEQUENCE [LARGE SCALE GENOMIC DNA]</scope>
    <source>
        <strain evidence="4">CGMCC 1.15277</strain>
    </source>
</reference>
<evidence type="ECO:0008006" key="5">
    <source>
        <dbReference type="Google" id="ProtNLM"/>
    </source>
</evidence>
<protein>
    <recommendedName>
        <fullName evidence="5">PknH-like extracellular domain-containing protein</fullName>
    </recommendedName>
</protein>
<evidence type="ECO:0000256" key="1">
    <source>
        <dbReference type="SAM" id="MobiDB-lite"/>
    </source>
</evidence>
<keyword evidence="2" id="KW-0812">Transmembrane</keyword>
<dbReference type="RefSeq" id="WP_343885243.1">
    <property type="nucleotide sequence ID" value="NZ_BAAAKI010000004.1"/>
</dbReference>
<feature type="region of interest" description="Disordered" evidence="1">
    <location>
        <begin position="1"/>
        <end position="20"/>
    </location>
</feature>
<sequence length="278" mass="30226">MRPITFHTPPSWPQPPAGFLPPRGWRPDPTWPPAPAEWQFYRDGYGFPTPAPAECWQPSGVAIQRTVTETLPDEHHGSVAPQVATRTRRVPWVTIIASLLALALVLGGGVYLMKRHGSPLGPDSVRDVSKLYDPALQVGAGAYQLAGEGQAGQDSFQGDTDCVNQANAAVKASQQIVVAGTDRGWGAMTWRFENPEAATAAFTKLAETLQGCKDKDYTYTNPVKQSQWVQFDQTAGNGDAHGKVVLSTDANTVTWLEGGREDMGETAFKAIRKRLQEI</sequence>
<comment type="caution">
    <text evidence="3">The sequence shown here is derived from an EMBL/GenBank/DDBJ whole genome shotgun (WGS) entry which is preliminary data.</text>
</comment>
<keyword evidence="2" id="KW-0472">Membrane</keyword>
<dbReference type="EMBL" id="JBHSUA010000009">
    <property type="protein sequence ID" value="MFC6396134.1"/>
    <property type="molecule type" value="Genomic_DNA"/>
</dbReference>
<evidence type="ECO:0000313" key="4">
    <source>
        <dbReference type="Proteomes" id="UP001596266"/>
    </source>
</evidence>
<feature type="compositionally biased region" description="Pro residues" evidence="1">
    <location>
        <begin position="10"/>
        <end position="19"/>
    </location>
</feature>
<evidence type="ECO:0000256" key="2">
    <source>
        <dbReference type="SAM" id="Phobius"/>
    </source>
</evidence>
<keyword evidence="2" id="KW-1133">Transmembrane helix</keyword>
<proteinExistence type="predicted"/>
<name>A0ABW1WY42_9ACTN</name>
<accession>A0ABW1WY42</accession>
<feature type="transmembrane region" description="Helical" evidence="2">
    <location>
        <begin position="92"/>
        <end position="113"/>
    </location>
</feature>
<organism evidence="3 4">
    <name type="scientific">Luteococcus sanguinis</name>
    <dbReference type="NCBI Taxonomy" id="174038"/>
    <lineage>
        <taxon>Bacteria</taxon>
        <taxon>Bacillati</taxon>
        <taxon>Actinomycetota</taxon>
        <taxon>Actinomycetes</taxon>
        <taxon>Propionibacteriales</taxon>
        <taxon>Propionibacteriaceae</taxon>
        <taxon>Luteococcus</taxon>
    </lineage>
</organism>
<dbReference type="Proteomes" id="UP001596266">
    <property type="component" value="Unassembled WGS sequence"/>
</dbReference>
<evidence type="ECO:0000313" key="3">
    <source>
        <dbReference type="EMBL" id="MFC6396134.1"/>
    </source>
</evidence>
<gene>
    <name evidence="3" type="ORF">ACFP57_03905</name>
</gene>
<keyword evidence="4" id="KW-1185">Reference proteome</keyword>